<dbReference type="Gene3D" id="1.10.3720.10">
    <property type="entry name" value="MetI-like"/>
    <property type="match status" value="1"/>
</dbReference>
<gene>
    <name evidence="9" type="ORF">Gferi_06795</name>
</gene>
<evidence type="ECO:0000256" key="4">
    <source>
        <dbReference type="ARBA" id="ARBA00022692"/>
    </source>
</evidence>
<evidence type="ECO:0000256" key="1">
    <source>
        <dbReference type="ARBA" id="ARBA00004651"/>
    </source>
</evidence>
<keyword evidence="3" id="KW-1003">Cell membrane</keyword>
<keyword evidence="2 7" id="KW-0813">Transport</keyword>
<evidence type="ECO:0000256" key="7">
    <source>
        <dbReference type="RuleBase" id="RU363032"/>
    </source>
</evidence>
<comment type="similarity">
    <text evidence="7">Belongs to the binding-protein-dependent transport system permease family.</text>
</comment>
<evidence type="ECO:0000313" key="10">
    <source>
        <dbReference type="Proteomes" id="UP000095743"/>
    </source>
</evidence>
<dbReference type="SUPFAM" id="SSF161098">
    <property type="entry name" value="MetI-like"/>
    <property type="match status" value="1"/>
</dbReference>
<dbReference type="KEGG" id="gfe:Gferi_06795"/>
<evidence type="ECO:0000259" key="8">
    <source>
        <dbReference type="PROSITE" id="PS50928"/>
    </source>
</evidence>
<evidence type="ECO:0000256" key="5">
    <source>
        <dbReference type="ARBA" id="ARBA00022989"/>
    </source>
</evidence>
<keyword evidence="6 7" id="KW-0472">Membrane</keyword>
<dbReference type="STRING" id="1424294.Gferi_06795"/>
<dbReference type="AlphaFoldDB" id="A0A1D8GEG2"/>
<feature type="transmembrane region" description="Helical" evidence="7">
    <location>
        <begin position="184"/>
        <end position="213"/>
    </location>
</feature>
<feature type="transmembrane region" description="Helical" evidence="7">
    <location>
        <begin position="12"/>
        <end position="33"/>
    </location>
</feature>
<evidence type="ECO:0000256" key="2">
    <source>
        <dbReference type="ARBA" id="ARBA00022448"/>
    </source>
</evidence>
<dbReference type="Proteomes" id="UP000095743">
    <property type="component" value="Chromosome"/>
</dbReference>
<dbReference type="PROSITE" id="PS50928">
    <property type="entry name" value="ABC_TM1"/>
    <property type="match status" value="1"/>
</dbReference>
<sequence>MRKITAWLDHHLGYVLVIPALIFIILFSLWPVAQSTKYSFFDFQLNDQQKSGLYFSEQYNLKLMHETFDYIDYYLEIEKDTVSLGSTKEKISDTQQMILETYEEIQAMFPGKEGIVPINGEEHELLVKASDKVIASLNGLYQTDDTFDLREDIMLVASELDTSIIPANYTGLGNFQTVLKDPRIWQTIMVTLFFTLVSVGMEFVFGLILALIMNKAMVGRGWIRTFSLIPWAIPTAVAALMWAYLYNGSSGIVALILERVGIIGQSTDLMLTSTSALWSIIFADVWKTTPYFGLLLLAGLQVIPDSLYESAMLDGAGKWRQFMHITLPLLKPSILVALLFRTLDAFRIFDLIWVLTGGGPGGTTESISIYAYKVMFAQTRFGYGAAIILIMALCVGVISYLYIKFLDIQLISD</sequence>
<dbReference type="GO" id="GO:0055085">
    <property type="term" value="P:transmembrane transport"/>
    <property type="evidence" value="ECO:0007669"/>
    <property type="project" value="InterPro"/>
</dbReference>
<accession>A0A1D8GEG2</accession>
<dbReference type="Pfam" id="PF00528">
    <property type="entry name" value="BPD_transp_1"/>
    <property type="match status" value="1"/>
</dbReference>
<comment type="subcellular location">
    <subcellularLocation>
        <location evidence="1 7">Cell membrane</location>
        <topology evidence="1 7">Multi-pass membrane protein</topology>
    </subcellularLocation>
</comment>
<name>A0A1D8GEG2_9FIRM</name>
<dbReference type="RefSeq" id="WP_069974868.1">
    <property type="nucleotide sequence ID" value="NZ_CP017269.1"/>
</dbReference>
<dbReference type="InterPro" id="IPR035906">
    <property type="entry name" value="MetI-like_sf"/>
</dbReference>
<dbReference type="SUPFAM" id="SSF160964">
    <property type="entry name" value="MalF N-terminal region-like"/>
    <property type="match status" value="1"/>
</dbReference>
<keyword evidence="4 7" id="KW-0812">Transmembrane</keyword>
<dbReference type="InterPro" id="IPR051393">
    <property type="entry name" value="ABC_transporter_permease"/>
</dbReference>
<feature type="transmembrane region" description="Helical" evidence="7">
    <location>
        <begin position="381"/>
        <end position="403"/>
    </location>
</feature>
<dbReference type="PANTHER" id="PTHR30193">
    <property type="entry name" value="ABC TRANSPORTER PERMEASE PROTEIN"/>
    <property type="match status" value="1"/>
</dbReference>
<feature type="domain" description="ABC transmembrane type-1" evidence="8">
    <location>
        <begin position="188"/>
        <end position="402"/>
    </location>
</feature>
<dbReference type="CDD" id="cd06261">
    <property type="entry name" value="TM_PBP2"/>
    <property type="match status" value="1"/>
</dbReference>
<evidence type="ECO:0000313" key="9">
    <source>
        <dbReference type="EMBL" id="AOT69302.1"/>
    </source>
</evidence>
<organism evidence="9 10">
    <name type="scientific">Geosporobacter ferrireducens</name>
    <dbReference type="NCBI Taxonomy" id="1424294"/>
    <lineage>
        <taxon>Bacteria</taxon>
        <taxon>Bacillati</taxon>
        <taxon>Bacillota</taxon>
        <taxon>Clostridia</taxon>
        <taxon>Peptostreptococcales</taxon>
        <taxon>Thermotaleaceae</taxon>
        <taxon>Geosporobacter</taxon>
    </lineage>
</organism>
<reference evidence="9 10" key="1">
    <citation type="submission" date="2016-09" db="EMBL/GenBank/DDBJ databases">
        <title>Genomic analysis reveals versatility of anaerobic energy metabolism of Geosporobacter ferrireducens IRF9 of phylum Firmicutes.</title>
        <authorList>
            <person name="Kim S.-J."/>
        </authorList>
    </citation>
    <scope>NUCLEOTIDE SEQUENCE [LARGE SCALE GENOMIC DNA]</scope>
    <source>
        <strain evidence="9 10">IRF9</strain>
    </source>
</reference>
<dbReference type="OrthoDB" id="9761387at2"/>
<dbReference type="PANTHER" id="PTHR30193:SF37">
    <property type="entry name" value="INNER MEMBRANE ABC TRANSPORTER PERMEASE PROTEIN YCJO"/>
    <property type="match status" value="1"/>
</dbReference>
<dbReference type="InterPro" id="IPR000515">
    <property type="entry name" value="MetI-like"/>
</dbReference>
<protein>
    <submittedName>
        <fullName evidence="9">ABC transporter permease</fullName>
    </submittedName>
</protein>
<evidence type="ECO:0000256" key="3">
    <source>
        <dbReference type="ARBA" id="ARBA00022475"/>
    </source>
</evidence>
<proteinExistence type="inferred from homology"/>
<dbReference type="EMBL" id="CP017269">
    <property type="protein sequence ID" value="AOT69302.1"/>
    <property type="molecule type" value="Genomic_DNA"/>
</dbReference>
<keyword evidence="10" id="KW-1185">Reference proteome</keyword>
<feature type="transmembrane region" description="Helical" evidence="7">
    <location>
        <begin position="225"/>
        <end position="245"/>
    </location>
</feature>
<dbReference type="GO" id="GO:0005886">
    <property type="term" value="C:plasma membrane"/>
    <property type="evidence" value="ECO:0007669"/>
    <property type="project" value="UniProtKB-SubCell"/>
</dbReference>
<evidence type="ECO:0000256" key="6">
    <source>
        <dbReference type="ARBA" id="ARBA00023136"/>
    </source>
</evidence>
<keyword evidence="5 7" id="KW-1133">Transmembrane helix</keyword>